<dbReference type="EMBL" id="CZKA01000003">
    <property type="protein sequence ID" value="CUR53953.1"/>
    <property type="molecule type" value="Genomic_DNA"/>
</dbReference>
<accession>A0A2P2BW44</accession>
<keyword evidence="1" id="KW-1133">Transmembrane helix</keyword>
<proteinExistence type="predicted"/>
<reference evidence="2" key="1">
    <citation type="submission" date="2015-08" db="EMBL/GenBank/DDBJ databases">
        <authorList>
            <person name="Babu N.S."/>
            <person name="Beckwith C.J."/>
            <person name="Beseler K.G."/>
            <person name="Brison A."/>
            <person name="Carone J.V."/>
            <person name="Caskin T.P."/>
            <person name="Diamond M."/>
            <person name="Durham M.E."/>
            <person name="Foxe J.M."/>
            <person name="Go M."/>
            <person name="Henderson B.A."/>
            <person name="Jones I.B."/>
            <person name="McGettigan J.A."/>
            <person name="Micheletti S.J."/>
            <person name="Nasrallah M.E."/>
            <person name="Ortiz D."/>
            <person name="Piller C.R."/>
            <person name="Privatt S.R."/>
            <person name="Schneider S.L."/>
            <person name="Sharp S."/>
            <person name="Smith T.C."/>
            <person name="Stanton J.D."/>
            <person name="Ullery H.E."/>
            <person name="Wilson R.J."/>
            <person name="Serrano M.G."/>
            <person name="Buck G."/>
            <person name="Lee V."/>
            <person name="Wang Y."/>
            <person name="Carvalho R."/>
            <person name="Voegtly L."/>
            <person name="Shi R."/>
            <person name="Duckworth R."/>
            <person name="Johnson A."/>
            <person name="Loviza R."/>
            <person name="Walstead R."/>
            <person name="Shah Z."/>
            <person name="Kiflezghi M."/>
            <person name="Wade K."/>
            <person name="Ball S.L."/>
            <person name="Bradley K.W."/>
            <person name="Asai D.J."/>
            <person name="Bowman C.A."/>
            <person name="Russell D.A."/>
            <person name="Pope W.H."/>
            <person name="Jacobs-Sera D."/>
            <person name="Hendrix R.W."/>
            <person name="Hatfull G.F."/>
        </authorList>
    </citation>
    <scope>NUCLEOTIDE SEQUENCE</scope>
</reference>
<organism evidence="2">
    <name type="scientific">metagenome</name>
    <dbReference type="NCBI Taxonomy" id="256318"/>
    <lineage>
        <taxon>unclassified sequences</taxon>
        <taxon>metagenomes</taxon>
    </lineage>
</organism>
<evidence type="ECO:0000313" key="2">
    <source>
        <dbReference type="EMBL" id="CUR53953.1"/>
    </source>
</evidence>
<gene>
    <name evidence="2" type="ORF">NOCA2110008</name>
</gene>
<keyword evidence="1" id="KW-0812">Transmembrane</keyword>
<sequence>MLDYLIIMLDAKKAKMDERGASAVEYGLLIAGIAALVVVVVFAFGHVISDVFQGTCTAVKSGASAASTC</sequence>
<feature type="transmembrane region" description="Helical" evidence="1">
    <location>
        <begin position="21"/>
        <end position="44"/>
    </location>
</feature>
<protein>
    <submittedName>
        <fullName evidence="2">Flp/Fap pilin component</fullName>
    </submittedName>
</protein>
<evidence type="ECO:0000256" key="1">
    <source>
        <dbReference type="SAM" id="Phobius"/>
    </source>
</evidence>
<dbReference type="Pfam" id="PF04964">
    <property type="entry name" value="Flp_Fap"/>
    <property type="match status" value="1"/>
</dbReference>
<keyword evidence="1" id="KW-0472">Membrane</keyword>
<name>A0A2P2BW44_9ZZZZ</name>
<dbReference type="AlphaFoldDB" id="A0A2P2BW44"/>
<dbReference type="InterPro" id="IPR007047">
    <property type="entry name" value="Flp_Fap"/>
</dbReference>